<organism evidence="2 3">
    <name type="scientific">Actinomadura montaniterrae</name>
    <dbReference type="NCBI Taxonomy" id="1803903"/>
    <lineage>
        <taxon>Bacteria</taxon>
        <taxon>Bacillati</taxon>
        <taxon>Actinomycetota</taxon>
        <taxon>Actinomycetes</taxon>
        <taxon>Streptosporangiales</taxon>
        <taxon>Thermomonosporaceae</taxon>
        <taxon>Actinomadura</taxon>
    </lineage>
</organism>
<dbReference type="SUPFAM" id="SSF55961">
    <property type="entry name" value="Bet v1-like"/>
    <property type="match status" value="2"/>
</dbReference>
<dbReference type="CDD" id="cd08861">
    <property type="entry name" value="OtcD1_ARO-CYC_like"/>
    <property type="match status" value="1"/>
</dbReference>
<evidence type="ECO:0000313" key="2">
    <source>
        <dbReference type="EMBL" id="KAB2379136.1"/>
    </source>
</evidence>
<dbReference type="EMBL" id="WBMR01000062">
    <property type="protein sequence ID" value="KAB2379136.1"/>
    <property type="molecule type" value="Genomic_DNA"/>
</dbReference>
<proteinExistence type="predicted"/>
<reference evidence="2 3" key="1">
    <citation type="submission" date="2019-09" db="EMBL/GenBank/DDBJ databases">
        <title>Actinomadura physcomitrii sp. nov., a novel actinomycete isolated from moss [Physcomitrium sphaericum (Ludw) Fuernr].</title>
        <authorList>
            <person name="Liu C."/>
            <person name="Zhuang X."/>
        </authorList>
    </citation>
    <scope>NUCLEOTIDE SEQUENCE [LARGE SCALE GENOMIC DNA]</scope>
    <source>
        <strain evidence="2 3">CYP1-1B</strain>
    </source>
</reference>
<keyword evidence="3" id="KW-1185">Reference proteome</keyword>
<feature type="domain" description="Coenzyme Q-binding protein COQ10 START" evidence="1">
    <location>
        <begin position="165"/>
        <end position="251"/>
    </location>
</feature>
<protein>
    <submittedName>
        <fullName evidence="2">Cyclase</fullName>
    </submittedName>
</protein>
<dbReference type="OrthoDB" id="3419705at2"/>
<dbReference type="Gene3D" id="3.30.530.20">
    <property type="match status" value="2"/>
</dbReference>
<dbReference type="Pfam" id="PF10604">
    <property type="entry name" value="Polyketide_cyc2"/>
    <property type="match status" value="1"/>
</dbReference>
<name>A0A6L3VSV5_9ACTN</name>
<evidence type="ECO:0000259" key="1">
    <source>
        <dbReference type="Pfam" id="PF03364"/>
    </source>
</evidence>
<dbReference type="RefSeq" id="WP_151541923.1">
    <property type="nucleotide sequence ID" value="NZ_WBMR01000062.1"/>
</dbReference>
<dbReference type="InterPro" id="IPR019587">
    <property type="entry name" value="Polyketide_cyclase/dehydratase"/>
</dbReference>
<evidence type="ECO:0000313" key="3">
    <source>
        <dbReference type="Proteomes" id="UP000483004"/>
    </source>
</evidence>
<comment type="caution">
    <text evidence="2">The sequence shown here is derived from an EMBL/GenBank/DDBJ whole genome shotgun (WGS) entry which is preliminary data.</text>
</comment>
<dbReference type="InterPro" id="IPR023393">
    <property type="entry name" value="START-like_dom_sf"/>
</dbReference>
<dbReference type="AlphaFoldDB" id="A0A6L3VSV5"/>
<dbReference type="Proteomes" id="UP000483004">
    <property type="component" value="Unassembled WGS sequence"/>
</dbReference>
<gene>
    <name evidence="2" type="ORF">F9B16_21615</name>
</gene>
<dbReference type="InterPro" id="IPR005031">
    <property type="entry name" value="COQ10_START"/>
</dbReference>
<dbReference type="Pfam" id="PF03364">
    <property type="entry name" value="Polyketide_cyc"/>
    <property type="match status" value="1"/>
</dbReference>
<sequence>MQIRQTEHAITVPAPAGTVYRLIADAERWPAIFTPTVHVEYLPGEAGAEQRLRIWAFAGDAVRSWVSHRTLDPVARRVAFRQTSPARPVAAMRGEWHVVPSGEGSEVVFRHWFSAENDDADVLDRIEEVVEHNSRAELDSLRDAANRAHLLVDWEDEVAVGPGQERVFRFLADAAQWPTLIPHVARVDLHEDAAGVQRLEMDTVPSTGGDVHTTVSVRVLLPPETIVYKQTTLPDFLHAHVGSWHVREDGGAVAKHTVVLKEEAITAILGPEGTVEQAAALVRRSIGGNSMATLRRARELAPTAP</sequence>
<accession>A0A6L3VSV5</accession>